<evidence type="ECO:0000313" key="3">
    <source>
        <dbReference type="Proteomes" id="UP001140510"/>
    </source>
</evidence>
<gene>
    <name evidence="2" type="ORF">N0V91_003186</name>
</gene>
<comment type="caution">
    <text evidence="2">The sequence shown here is derived from an EMBL/GenBank/DDBJ whole genome shotgun (WGS) entry which is preliminary data.</text>
</comment>
<dbReference type="EMBL" id="JAPEVA010000015">
    <property type="protein sequence ID" value="KAJ4408535.1"/>
    <property type="molecule type" value="Genomic_DNA"/>
</dbReference>
<accession>A0A9W8ZIU0</accession>
<organism evidence="2 3">
    <name type="scientific">Didymella pomorum</name>
    <dbReference type="NCBI Taxonomy" id="749634"/>
    <lineage>
        <taxon>Eukaryota</taxon>
        <taxon>Fungi</taxon>
        <taxon>Dikarya</taxon>
        <taxon>Ascomycota</taxon>
        <taxon>Pezizomycotina</taxon>
        <taxon>Dothideomycetes</taxon>
        <taxon>Pleosporomycetidae</taxon>
        <taxon>Pleosporales</taxon>
        <taxon>Pleosporineae</taxon>
        <taxon>Didymellaceae</taxon>
        <taxon>Didymella</taxon>
    </lineage>
</organism>
<proteinExistence type="predicted"/>
<evidence type="ECO:0000256" key="1">
    <source>
        <dbReference type="SAM" id="SignalP"/>
    </source>
</evidence>
<name>A0A9W8ZIU0_9PLEO</name>
<evidence type="ECO:0000313" key="2">
    <source>
        <dbReference type="EMBL" id="KAJ4408535.1"/>
    </source>
</evidence>
<keyword evidence="3" id="KW-1185">Reference proteome</keyword>
<dbReference type="AlphaFoldDB" id="A0A9W8ZIU0"/>
<feature type="signal peptide" evidence="1">
    <location>
        <begin position="1"/>
        <end position="25"/>
    </location>
</feature>
<dbReference type="OrthoDB" id="3685541at2759"/>
<dbReference type="Proteomes" id="UP001140510">
    <property type="component" value="Unassembled WGS sequence"/>
</dbReference>
<sequence>MKLLQTALVLTSLAFITMAGPAVQAHNVAPTFPAPSSSPLGNYCGKAELTDGHLRELRTSEPWNKCNTLDQDENYDAGLNQYCGLCIMFKNDECQGKITYWGGKGAGWFKAKGARSYYCV</sequence>
<protein>
    <submittedName>
        <fullName evidence="2">Uncharacterized protein</fullName>
    </submittedName>
</protein>
<keyword evidence="1" id="KW-0732">Signal</keyword>
<feature type="chain" id="PRO_5040762099" evidence="1">
    <location>
        <begin position="26"/>
        <end position="120"/>
    </location>
</feature>
<reference evidence="2" key="1">
    <citation type="submission" date="2022-10" db="EMBL/GenBank/DDBJ databases">
        <title>Tapping the CABI collections for fungal endophytes: first genome assemblies for Collariella, Neodidymelliopsis, Ascochyta clinopodiicola, Didymella pomorum, Didymosphaeria variabile, Neocosmospora piperis and Neocucurbitaria cava.</title>
        <authorList>
            <person name="Hill R."/>
        </authorList>
    </citation>
    <scope>NUCLEOTIDE SEQUENCE</scope>
    <source>
        <strain evidence="2">IMI 355091</strain>
    </source>
</reference>